<feature type="compositionally biased region" description="Polar residues" evidence="1">
    <location>
        <begin position="57"/>
        <end position="74"/>
    </location>
</feature>
<proteinExistence type="predicted"/>
<sequence length="101" mass="10725">MQTQTSNRSSRRRKEERASGRARHGNRSARDSLPNIPPSGTKVKRLSAGGDAGTTVLAPQTSHVAKQDMNSNSIKKAPRDGTANVAGAGAGLDFLGRKPRF</sequence>
<keyword evidence="3" id="KW-1185">Reference proteome</keyword>
<dbReference type="EMBL" id="CAOQHR010000006">
    <property type="protein sequence ID" value="CAI6335927.1"/>
    <property type="molecule type" value="Genomic_DNA"/>
</dbReference>
<protein>
    <submittedName>
        <fullName evidence="2">Uncharacterized protein</fullName>
    </submittedName>
</protein>
<organism evidence="2 3">
    <name type="scientific">Periconia digitata</name>
    <dbReference type="NCBI Taxonomy" id="1303443"/>
    <lineage>
        <taxon>Eukaryota</taxon>
        <taxon>Fungi</taxon>
        <taxon>Dikarya</taxon>
        <taxon>Ascomycota</taxon>
        <taxon>Pezizomycotina</taxon>
        <taxon>Dothideomycetes</taxon>
        <taxon>Pleosporomycetidae</taxon>
        <taxon>Pleosporales</taxon>
        <taxon>Massarineae</taxon>
        <taxon>Periconiaceae</taxon>
        <taxon>Periconia</taxon>
    </lineage>
</organism>
<name>A0A9W4UJN9_9PLEO</name>
<evidence type="ECO:0000313" key="2">
    <source>
        <dbReference type="EMBL" id="CAI6335927.1"/>
    </source>
</evidence>
<dbReference type="AlphaFoldDB" id="A0A9W4UJN9"/>
<accession>A0A9W4UJN9</accession>
<comment type="caution">
    <text evidence="2">The sequence shown here is derived from an EMBL/GenBank/DDBJ whole genome shotgun (WGS) entry which is preliminary data.</text>
</comment>
<evidence type="ECO:0000313" key="3">
    <source>
        <dbReference type="Proteomes" id="UP001152607"/>
    </source>
</evidence>
<evidence type="ECO:0000256" key="1">
    <source>
        <dbReference type="SAM" id="MobiDB-lite"/>
    </source>
</evidence>
<gene>
    <name evidence="2" type="ORF">PDIGIT_LOCUS9015</name>
</gene>
<reference evidence="2" key="1">
    <citation type="submission" date="2023-01" db="EMBL/GenBank/DDBJ databases">
        <authorList>
            <person name="Van Ghelder C."/>
            <person name="Rancurel C."/>
        </authorList>
    </citation>
    <scope>NUCLEOTIDE SEQUENCE</scope>
    <source>
        <strain evidence="2">CNCM I-4278</strain>
    </source>
</reference>
<dbReference type="Proteomes" id="UP001152607">
    <property type="component" value="Unassembled WGS sequence"/>
</dbReference>
<feature type="region of interest" description="Disordered" evidence="1">
    <location>
        <begin position="1"/>
        <end position="101"/>
    </location>
</feature>